<dbReference type="Proteomes" id="UP000501253">
    <property type="component" value="Chromosome"/>
</dbReference>
<dbReference type="Pfam" id="PF08780">
    <property type="entry name" value="NTase_sub_bind"/>
    <property type="match status" value="1"/>
</dbReference>
<protein>
    <submittedName>
        <fullName evidence="1">DUF86 domain-containing protein</fullName>
    </submittedName>
</protein>
<proteinExistence type="predicted"/>
<dbReference type="EMBL" id="CP042909">
    <property type="protein sequence ID" value="QJA06949.1"/>
    <property type="molecule type" value="Genomic_DNA"/>
</dbReference>
<dbReference type="NCBIfam" id="TIGR01987">
    <property type="entry name" value="HI0074"/>
    <property type="match status" value="1"/>
</dbReference>
<dbReference type="KEGG" id="tmai:FVE67_00490"/>
<dbReference type="SUPFAM" id="SSF81593">
    <property type="entry name" value="Nucleotidyltransferase substrate binding subunit/domain"/>
    <property type="match status" value="1"/>
</dbReference>
<dbReference type="Gene3D" id="1.20.120.330">
    <property type="entry name" value="Nucleotidyltransferases domain 2"/>
    <property type="match status" value="1"/>
</dbReference>
<dbReference type="InterPro" id="IPR010235">
    <property type="entry name" value="HepT"/>
</dbReference>
<keyword evidence="2" id="KW-1185">Reference proteome</keyword>
<dbReference type="AlphaFoldDB" id="A0A6H1WUX0"/>
<accession>A0A6H1WUX0</accession>
<evidence type="ECO:0000313" key="2">
    <source>
        <dbReference type="Proteomes" id="UP000501253"/>
    </source>
</evidence>
<evidence type="ECO:0000313" key="1">
    <source>
        <dbReference type="EMBL" id="QJA06949.1"/>
    </source>
</evidence>
<reference evidence="1 2" key="1">
    <citation type="submission" date="2019-08" db="EMBL/GenBank/DDBJ databases">
        <title>Complete genome sequence of Thermosulfurimonas marina SU872T, an anaerobic thermophilic chemolithoautotrophic bacterium isolated from a shallow marine hydrothermal vent.</title>
        <authorList>
            <person name="Allioux M."/>
            <person name="Jebbar M."/>
            <person name="Slobodkina G."/>
            <person name="Slobodkin A."/>
            <person name="Moalic Y."/>
            <person name="Frolova A."/>
            <person name="Shao Z."/>
            <person name="Alain K."/>
        </authorList>
    </citation>
    <scope>NUCLEOTIDE SEQUENCE [LARGE SCALE GENOMIC DNA]</scope>
    <source>
        <strain evidence="1 2">SU872</strain>
    </source>
</reference>
<gene>
    <name evidence="1" type="ORF">FVE67_00490</name>
</gene>
<sequence length="131" mass="15835">MEGACEEAQRRRGRWEYEFFRDSAIQRFEFTFELFWKALKLFLAREGRICSSPRACIREFFSLGYVEEEEARELLEMVTFRNLTVHTYQEETAEEVFRRLTGYGRLMRKALERMREEVKKDEAPSPGKSRR</sequence>
<organism evidence="1 2">
    <name type="scientific">Thermosulfurimonas marina</name>
    <dbReference type="NCBI Taxonomy" id="2047767"/>
    <lineage>
        <taxon>Bacteria</taxon>
        <taxon>Pseudomonadati</taxon>
        <taxon>Thermodesulfobacteriota</taxon>
        <taxon>Thermodesulfobacteria</taxon>
        <taxon>Thermodesulfobacteriales</taxon>
        <taxon>Thermodesulfobacteriaceae</taxon>
        <taxon>Thermosulfurimonas</taxon>
    </lineage>
</organism>
<name>A0A6H1WUX0_9BACT</name>